<dbReference type="AlphaFoldDB" id="A0A7C1B9P7"/>
<comment type="caution">
    <text evidence="1">The sequence shown here is derived from an EMBL/GenBank/DDBJ whole genome shotgun (WGS) entry which is preliminary data.</text>
</comment>
<proteinExistence type="predicted"/>
<evidence type="ECO:0000313" key="1">
    <source>
        <dbReference type="EMBL" id="HDM89831.1"/>
    </source>
</evidence>
<protein>
    <submittedName>
        <fullName evidence="1">Uncharacterized protein</fullName>
    </submittedName>
</protein>
<accession>A0A7C1B9P7</accession>
<sequence length="72" mass="8104">MMEASDKPSCPVCGRKDQVIPIVYGEPSPEDMERAERGEIMLAGVLRYADAPTHYCRRCAHFFGKVKTESNK</sequence>
<name>A0A7C1B9P7_UNCW3</name>
<reference evidence="1" key="1">
    <citation type="journal article" date="2020" name="mSystems">
        <title>Genome- and Community-Level Interaction Insights into Carbon Utilization and Element Cycling Functions of Hydrothermarchaeota in Hydrothermal Sediment.</title>
        <authorList>
            <person name="Zhou Z."/>
            <person name="Liu Y."/>
            <person name="Xu W."/>
            <person name="Pan J."/>
            <person name="Luo Z.H."/>
            <person name="Li M."/>
        </authorList>
    </citation>
    <scope>NUCLEOTIDE SEQUENCE [LARGE SCALE GENOMIC DNA]</scope>
    <source>
        <strain evidence="1">HyVt-237</strain>
    </source>
</reference>
<dbReference type="EMBL" id="DRBW01000049">
    <property type="protein sequence ID" value="HDM89831.1"/>
    <property type="molecule type" value="Genomic_DNA"/>
</dbReference>
<organism evidence="1">
    <name type="scientific">candidate division WOR-3 bacterium</name>
    <dbReference type="NCBI Taxonomy" id="2052148"/>
    <lineage>
        <taxon>Bacteria</taxon>
        <taxon>Bacteria division WOR-3</taxon>
    </lineage>
</organism>
<dbReference type="Proteomes" id="UP000885931">
    <property type="component" value="Unassembled WGS sequence"/>
</dbReference>
<gene>
    <name evidence="1" type="ORF">ENG67_01310</name>
</gene>